<evidence type="ECO:0000256" key="4">
    <source>
        <dbReference type="SAM" id="Coils"/>
    </source>
</evidence>
<dbReference type="PROSITE" id="PS50109">
    <property type="entry name" value="HIS_KIN"/>
    <property type="match status" value="1"/>
</dbReference>
<dbReference type="GO" id="GO:0000155">
    <property type="term" value="F:phosphorelay sensor kinase activity"/>
    <property type="evidence" value="ECO:0007669"/>
    <property type="project" value="InterPro"/>
</dbReference>
<evidence type="ECO:0000313" key="7">
    <source>
        <dbReference type="Proteomes" id="UP000030185"/>
    </source>
</evidence>
<dbReference type="STRING" id="153721.MYP_4891"/>
<feature type="domain" description="Histidine kinase" evidence="5">
    <location>
        <begin position="53"/>
        <end position="270"/>
    </location>
</feature>
<name>A0A098LKY5_9BACT</name>
<reference evidence="6 7" key="1">
    <citation type="submission" date="2014-09" db="EMBL/GenBank/DDBJ databases">
        <title>Sporocytophaga myxococcoides PG-01 genome sequencing.</title>
        <authorList>
            <person name="Liu L."/>
            <person name="Gao P.J."/>
            <person name="Chen G.J."/>
            <person name="Wang L.S."/>
        </authorList>
    </citation>
    <scope>NUCLEOTIDE SEQUENCE [LARGE SCALE GENOMIC DNA]</scope>
    <source>
        <strain evidence="6 7">PG-01</strain>
    </source>
</reference>
<comment type="catalytic activity">
    <reaction evidence="1">
        <text>ATP + protein L-histidine = ADP + protein N-phospho-L-histidine.</text>
        <dbReference type="EC" id="2.7.13.3"/>
    </reaction>
</comment>
<evidence type="ECO:0000256" key="3">
    <source>
        <dbReference type="ARBA" id="ARBA00022553"/>
    </source>
</evidence>
<dbReference type="Pfam" id="PF02518">
    <property type="entry name" value="HATPase_c"/>
    <property type="match status" value="1"/>
</dbReference>
<dbReference type="InterPro" id="IPR003594">
    <property type="entry name" value="HATPase_dom"/>
</dbReference>
<dbReference type="InterPro" id="IPR004358">
    <property type="entry name" value="Sig_transdc_His_kin-like_C"/>
</dbReference>
<evidence type="ECO:0000313" key="6">
    <source>
        <dbReference type="EMBL" id="GAL87661.1"/>
    </source>
</evidence>
<keyword evidence="7" id="KW-1185">Reference proteome</keyword>
<dbReference type="Gene3D" id="3.30.565.10">
    <property type="entry name" value="Histidine kinase-like ATPase, C-terminal domain"/>
    <property type="match status" value="1"/>
</dbReference>
<gene>
    <name evidence="6" type="ORF">MYP_4891</name>
</gene>
<dbReference type="Gene3D" id="1.10.287.130">
    <property type="match status" value="1"/>
</dbReference>
<dbReference type="AlphaFoldDB" id="A0A098LKY5"/>
<dbReference type="PRINTS" id="PR00344">
    <property type="entry name" value="BCTRLSENSOR"/>
</dbReference>
<protein>
    <recommendedName>
        <fullName evidence="2">histidine kinase</fullName>
        <ecNumber evidence="2">2.7.13.3</ecNumber>
    </recommendedName>
</protein>
<feature type="coiled-coil region" evidence="4">
    <location>
        <begin position="23"/>
        <end position="53"/>
    </location>
</feature>
<dbReference type="Proteomes" id="UP000030185">
    <property type="component" value="Unassembled WGS sequence"/>
</dbReference>
<dbReference type="InterPro" id="IPR036097">
    <property type="entry name" value="HisK_dim/P_sf"/>
</dbReference>
<dbReference type="SMART" id="SM00387">
    <property type="entry name" value="HATPase_c"/>
    <property type="match status" value="1"/>
</dbReference>
<dbReference type="InterPro" id="IPR036890">
    <property type="entry name" value="HATPase_C_sf"/>
</dbReference>
<comment type="caution">
    <text evidence="6">The sequence shown here is derived from an EMBL/GenBank/DDBJ whole genome shotgun (WGS) entry which is preliminary data.</text>
</comment>
<evidence type="ECO:0000256" key="1">
    <source>
        <dbReference type="ARBA" id="ARBA00000085"/>
    </source>
</evidence>
<evidence type="ECO:0000259" key="5">
    <source>
        <dbReference type="PROSITE" id="PS50109"/>
    </source>
</evidence>
<keyword evidence="6" id="KW-0418">Kinase</keyword>
<dbReference type="eggNOG" id="COG2205">
    <property type="taxonomic scope" value="Bacteria"/>
</dbReference>
<dbReference type="PANTHER" id="PTHR43547">
    <property type="entry name" value="TWO-COMPONENT HISTIDINE KINASE"/>
    <property type="match status" value="1"/>
</dbReference>
<keyword evidence="6" id="KW-0808">Transferase</keyword>
<dbReference type="PANTHER" id="PTHR43547:SF2">
    <property type="entry name" value="HYBRID SIGNAL TRANSDUCTION HISTIDINE KINASE C"/>
    <property type="match status" value="1"/>
</dbReference>
<keyword evidence="4" id="KW-0175">Coiled coil</keyword>
<dbReference type="InterPro" id="IPR005467">
    <property type="entry name" value="His_kinase_dom"/>
</dbReference>
<dbReference type="RefSeq" id="WP_045469564.1">
    <property type="nucleotide sequence ID" value="NZ_BBLT01000015.1"/>
</dbReference>
<dbReference type="SUPFAM" id="SSF47384">
    <property type="entry name" value="Homodimeric domain of signal transducing histidine kinase"/>
    <property type="match status" value="1"/>
</dbReference>
<organism evidence="6 7">
    <name type="scientific">Sporocytophaga myxococcoides</name>
    <dbReference type="NCBI Taxonomy" id="153721"/>
    <lineage>
        <taxon>Bacteria</taxon>
        <taxon>Pseudomonadati</taxon>
        <taxon>Bacteroidota</taxon>
        <taxon>Cytophagia</taxon>
        <taxon>Cytophagales</taxon>
        <taxon>Cytophagaceae</taxon>
        <taxon>Sporocytophaga</taxon>
    </lineage>
</organism>
<dbReference type="EC" id="2.7.13.3" evidence="2"/>
<dbReference type="EMBL" id="BBLT01000015">
    <property type="protein sequence ID" value="GAL87661.1"/>
    <property type="molecule type" value="Genomic_DNA"/>
</dbReference>
<dbReference type="SUPFAM" id="SSF55874">
    <property type="entry name" value="ATPase domain of HSP90 chaperone/DNA topoisomerase II/histidine kinase"/>
    <property type="match status" value="1"/>
</dbReference>
<keyword evidence="3" id="KW-0597">Phosphoprotein</keyword>
<evidence type="ECO:0000256" key="2">
    <source>
        <dbReference type="ARBA" id="ARBA00012438"/>
    </source>
</evidence>
<accession>A0A098LKY5</accession>
<dbReference type="CDD" id="cd00075">
    <property type="entry name" value="HATPase"/>
    <property type="match status" value="1"/>
</dbReference>
<sequence>MKLSDEELIHELQLRLSEKQPSLKEMNDLMAQLQQLNKKLEQSETMKSNFLSNIRNEIINPFTAILGLSESILKSSGEDMDKVKTMASLIHLEAFGLDFQLRNIFAAAELEAGEGHPQIITTEITNLLKGAIDSFKEMANRKILVIEFSSSPSEIKFNTDPLKFQLIISNLLSNAIEFSYPDSKINIYAGLQSEGLVIKVTDYGIGIKAVDVPKIFDRFQQLESGMTKSHKGHGLGLAVAQALAENLKGTLSVSSGKQGSTFILFLPLSEEWNNSNYSEEGNDTFFINEEKF</sequence>
<proteinExistence type="predicted"/>